<gene>
    <name evidence="1" type="ORF">B0H16DRAFT_1533182</name>
</gene>
<reference evidence="1" key="1">
    <citation type="submission" date="2023-03" db="EMBL/GenBank/DDBJ databases">
        <title>Massive genome expansion in bonnet fungi (Mycena s.s.) driven by repeated elements and novel gene families across ecological guilds.</title>
        <authorList>
            <consortium name="Lawrence Berkeley National Laboratory"/>
            <person name="Harder C.B."/>
            <person name="Miyauchi S."/>
            <person name="Viragh M."/>
            <person name="Kuo A."/>
            <person name="Thoen E."/>
            <person name="Andreopoulos B."/>
            <person name="Lu D."/>
            <person name="Skrede I."/>
            <person name="Drula E."/>
            <person name="Henrissat B."/>
            <person name="Morin E."/>
            <person name="Kohler A."/>
            <person name="Barry K."/>
            <person name="LaButti K."/>
            <person name="Morin E."/>
            <person name="Salamov A."/>
            <person name="Lipzen A."/>
            <person name="Mereny Z."/>
            <person name="Hegedus B."/>
            <person name="Baldrian P."/>
            <person name="Stursova M."/>
            <person name="Weitz H."/>
            <person name="Taylor A."/>
            <person name="Grigoriev I.V."/>
            <person name="Nagy L.G."/>
            <person name="Martin F."/>
            <person name="Kauserud H."/>
        </authorList>
    </citation>
    <scope>NUCLEOTIDE SEQUENCE</scope>
    <source>
        <strain evidence="1">CBHHK182m</strain>
    </source>
</reference>
<organism evidence="1 2">
    <name type="scientific">Mycena metata</name>
    <dbReference type="NCBI Taxonomy" id="1033252"/>
    <lineage>
        <taxon>Eukaryota</taxon>
        <taxon>Fungi</taxon>
        <taxon>Dikarya</taxon>
        <taxon>Basidiomycota</taxon>
        <taxon>Agaricomycotina</taxon>
        <taxon>Agaricomycetes</taxon>
        <taxon>Agaricomycetidae</taxon>
        <taxon>Agaricales</taxon>
        <taxon>Marasmiineae</taxon>
        <taxon>Mycenaceae</taxon>
        <taxon>Mycena</taxon>
    </lineage>
</organism>
<sequence length="191" mass="21825">ILEVNYPYLRPQTLHQGDNCANSMVHPYVLAYGGIRLLPAKERQLPGGGYESGDVYRLYSLRVKLTHPQNLVGNPIIRTEIPPSEMKSVVLERKPTDVLAIGHCRHLFTNDNWLVSAWNDFHVGIAVRDIVFFLCRLVFDFPEENWWFRTVIFFPDAGGVVRGECEQDALGRHFRAVVGEYETLRREGAGK</sequence>
<comment type="caution">
    <text evidence="1">The sequence shown here is derived from an EMBL/GenBank/DDBJ whole genome shotgun (WGS) entry which is preliminary data.</text>
</comment>
<accession>A0AAD7J943</accession>
<dbReference type="EMBL" id="JARKIB010000038">
    <property type="protein sequence ID" value="KAJ7759952.1"/>
    <property type="molecule type" value="Genomic_DNA"/>
</dbReference>
<keyword evidence="2" id="KW-1185">Reference proteome</keyword>
<evidence type="ECO:0000313" key="1">
    <source>
        <dbReference type="EMBL" id="KAJ7759952.1"/>
    </source>
</evidence>
<name>A0AAD7J943_9AGAR</name>
<evidence type="ECO:0000313" key="2">
    <source>
        <dbReference type="Proteomes" id="UP001215598"/>
    </source>
</evidence>
<protein>
    <submittedName>
        <fullName evidence="1">Uncharacterized protein</fullName>
    </submittedName>
</protein>
<dbReference type="AlphaFoldDB" id="A0AAD7J943"/>
<dbReference type="Proteomes" id="UP001215598">
    <property type="component" value="Unassembled WGS sequence"/>
</dbReference>
<feature type="non-terminal residue" evidence="1">
    <location>
        <position position="191"/>
    </location>
</feature>
<proteinExistence type="predicted"/>